<dbReference type="Proteomes" id="UP001295462">
    <property type="component" value="Unassembled WGS sequence"/>
</dbReference>
<evidence type="ECO:0000313" key="1">
    <source>
        <dbReference type="EMBL" id="CAH1603558.1"/>
    </source>
</evidence>
<dbReference type="AlphaFoldDB" id="A0AAU9R0E5"/>
<comment type="caution">
    <text evidence="1">The sequence shown here is derived from an EMBL/GenBank/DDBJ whole genome shotgun (WGS) entry which is preliminary data.</text>
</comment>
<accession>A0AAU9R0E5</accession>
<protein>
    <recommendedName>
        <fullName evidence="3">GIY-YIG domain-containing protein</fullName>
    </recommendedName>
</protein>
<proteinExistence type="predicted"/>
<evidence type="ECO:0008006" key="3">
    <source>
        <dbReference type="Google" id="ProtNLM"/>
    </source>
</evidence>
<dbReference type="EMBL" id="CAKMUD010000129">
    <property type="protein sequence ID" value="CAH1603558.1"/>
    <property type="molecule type" value="Genomic_DNA"/>
</dbReference>
<evidence type="ECO:0000313" key="2">
    <source>
        <dbReference type="Proteomes" id="UP001295462"/>
    </source>
</evidence>
<reference evidence="1" key="1">
    <citation type="submission" date="2022-01" db="EMBL/GenBank/DDBJ databases">
        <authorList>
            <person name="Lagorce A."/>
        </authorList>
    </citation>
    <scope>NUCLEOTIDE SEQUENCE</scope>
    <source>
        <strain evidence="1">Th15_F1_A12</strain>
    </source>
</reference>
<organism evidence="1 2">
    <name type="scientific">Vibrio jasicida</name>
    <dbReference type="NCBI Taxonomy" id="766224"/>
    <lineage>
        <taxon>Bacteria</taxon>
        <taxon>Pseudomonadati</taxon>
        <taxon>Pseudomonadota</taxon>
        <taxon>Gammaproteobacteria</taxon>
        <taxon>Vibrionales</taxon>
        <taxon>Vibrionaceae</taxon>
        <taxon>Vibrio</taxon>
    </lineage>
</organism>
<dbReference type="RefSeq" id="WP_409590161.1">
    <property type="nucleotide sequence ID" value="NZ_CAKMTZ010000125.1"/>
</dbReference>
<name>A0AAU9R0E5_9VIBR</name>
<sequence length="162" mass="19402">MSEHTTIIVKWRGPYSYDDIIEEPELENGLYLATGKLKYERESIIQYCGITEGSYATRFKSHHKIHDITREQEFWLGEVTYPDDASRYFMEMAESIIIYFWQPTLNERKKLSLLKPITLVNQWYKKNDEPRYRQHSLLKDLDDVLSWDGDVWRTGNLSVYHD</sequence>
<gene>
    <name evidence="1" type="ORF">THF1A12_710007</name>
</gene>